<dbReference type="EMBL" id="RCWN01000001">
    <property type="protein sequence ID" value="RLQ89049.1"/>
    <property type="molecule type" value="Genomic_DNA"/>
</dbReference>
<organism evidence="2 3">
    <name type="scientific">Notoacmeibacter ruber</name>
    <dbReference type="NCBI Taxonomy" id="2670375"/>
    <lineage>
        <taxon>Bacteria</taxon>
        <taxon>Pseudomonadati</taxon>
        <taxon>Pseudomonadota</taxon>
        <taxon>Alphaproteobacteria</taxon>
        <taxon>Hyphomicrobiales</taxon>
        <taxon>Notoacmeibacteraceae</taxon>
        <taxon>Notoacmeibacter</taxon>
    </lineage>
</organism>
<protein>
    <submittedName>
        <fullName evidence="2">Urea ABC transporter substrate-binding protein</fullName>
    </submittedName>
</protein>
<dbReference type="InterPro" id="IPR028082">
    <property type="entry name" value="Peripla_BP_I"/>
</dbReference>
<comment type="caution">
    <text evidence="2">The sequence shown here is derived from an EMBL/GenBank/DDBJ whole genome shotgun (WGS) entry which is preliminary data.</text>
</comment>
<dbReference type="InterPro" id="IPR017777">
    <property type="entry name" value="ABC_urea-bd_UrtA"/>
</dbReference>
<dbReference type="InterPro" id="IPR006311">
    <property type="entry name" value="TAT_signal"/>
</dbReference>
<evidence type="ECO:0000313" key="2">
    <source>
        <dbReference type="EMBL" id="RLQ89049.1"/>
    </source>
</evidence>
<dbReference type="PANTHER" id="PTHR47628:SF1">
    <property type="entry name" value="ALIPHATIC AMIDASE EXPRESSION-REGULATING PROTEIN"/>
    <property type="match status" value="1"/>
</dbReference>
<dbReference type="RefSeq" id="WP_121646016.1">
    <property type="nucleotide sequence ID" value="NZ_RCWN01000001.1"/>
</dbReference>
<dbReference type="PANTHER" id="PTHR47628">
    <property type="match status" value="1"/>
</dbReference>
<dbReference type="SUPFAM" id="SSF53822">
    <property type="entry name" value="Periplasmic binding protein-like I"/>
    <property type="match status" value="1"/>
</dbReference>
<gene>
    <name evidence="2" type="primary">urtA</name>
    <name evidence="2" type="ORF">D8780_13190</name>
</gene>
<keyword evidence="1" id="KW-0732">Signal</keyword>
<dbReference type="Pfam" id="PF13433">
    <property type="entry name" value="Peripla_BP_5"/>
    <property type="match status" value="1"/>
</dbReference>
<name>A0A3L7JFE5_9HYPH</name>
<dbReference type="NCBIfam" id="TIGR03407">
    <property type="entry name" value="urea_ABC_UrtA"/>
    <property type="match status" value="1"/>
</dbReference>
<dbReference type="Proteomes" id="UP000281094">
    <property type="component" value="Unassembled WGS sequence"/>
</dbReference>
<dbReference type="CDD" id="cd06355">
    <property type="entry name" value="PBP1_FmdD-like"/>
    <property type="match status" value="1"/>
</dbReference>
<dbReference type="AlphaFoldDB" id="A0A3L7JFE5"/>
<keyword evidence="3" id="KW-1185">Reference proteome</keyword>
<sequence>MTHPRFRGAGFRTSRRQLMAGIASISILAATGVPALAQDKPATADVNTTNLAVTDDTVTVGILHSITGTMAISETGSVQAEKLAIDQINAEGGVLGRKIEYIQEDGASDWPTFAEKAKKLLVQDKVAAVFGCWTSASRKAVLPVFEQYNGMLYYPTFYEGLEESPNVIYTGQEATQQIIAGIDWVAKEKGAKTFYLLGSDYIWPRTSNKIARKHIEKLGLEVVGEEYYPLGHTQFNSVINKIRLKKPDVIYAIVVGGSNVAFYKQLKAAGIDMTKEKPLLLTISVTEDEIRGIGGENIEGAYATMKYFQSLDNENNKDFVSAFKEKWGDDMVIGDVTQAAYLGPWLWKAAVEKAGSFDIDKVREASPGIELDTAPEGYVRIHENHHLWSKTRVGHAKPDGQYEVVYETEDLMEPDPFPEGYQ</sequence>
<feature type="chain" id="PRO_5017925348" evidence="1">
    <location>
        <begin position="38"/>
        <end position="422"/>
    </location>
</feature>
<reference evidence="2 3" key="1">
    <citation type="submission" date="2018-10" db="EMBL/GenBank/DDBJ databases">
        <title>Notoacmeibacter sp. M2BS9Y-3-1, whole genome shotgun sequence.</title>
        <authorList>
            <person name="Tuo L."/>
        </authorList>
    </citation>
    <scope>NUCLEOTIDE SEQUENCE [LARGE SCALE GENOMIC DNA]</scope>
    <source>
        <strain evidence="2 3">M2BS9Y-3-1</strain>
    </source>
</reference>
<dbReference type="PROSITE" id="PS51318">
    <property type="entry name" value="TAT"/>
    <property type="match status" value="1"/>
</dbReference>
<proteinExistence type="predicted"/>
<evidence type="ECO:0000256" key="1">
    <source>
        <dbReference type="SAM" id="SignalP"/>
    </source>
</evidence>
<dbReference type="Gene3D" id="3.40.50.2300">
    <property type="match status" value="2"/>
</dbReference>
<evidence type="ECO:0000313" key="3">
    <source>
        <dbReference type="Proteomes" id="UP000281094"/>
    </source>
</evidence>
<accession>A0A3L7JFE5</accession>
<feature type="signal peptide" evidence="1">
    <location>
        <begin position="1"/>
        <end position="37"/>
    </location>
</feature>